<dbReference type="GeneID" id="40069820"/>
<reference evidence="1 2" key="1">
    <citation type="submission" date="2015-11" db="EMBL/GenBank/DDBJ databases">
        <authorList>
            <person name="Ott C."/>
            <person name="Guerrero C.A."/>
            <person name="Bradley K.W."/>
            <person name="Asai D.J."/>
            <person name="Bowman C.A."/>
            <person name="Russell D.A."/>
            <person name="Pope W.H."/>
            <person name="Jacobs-Sera D."/>
            <person name="Hendrix R.W."/>
            <person name="Hatfull G.F."/>
        </authorList>
    </citation>
    <scope>NUCLEOTIDE SEQUENCE [LARGE SCALE GENOMIC DNA]</scope>
</reference>
<proteinExistence type="predicted"/>
<dbReference type="Proteomes" id="UP000224503">
    <property type="component" value="Segment"/>
</dbReference>
<protein>
    <submittedName>
        <fullName evidence="1">Uncharacterized protein</fullName>
    </submittedName>
</protein>
<dbReference type="KEGG" id="vg:40069820"/>
<dbReference type="RefSeq" id="YP_009594299.1">
    <property type="nucleotide sequence ID" value="NC_041875.1"/>
</dbReference>
<evidence type="ECO:0000313" key="2">
    <source>
        <dbReference type="Proteomes" id="UP000224503"/>
    </source>
</evidence>
<accession>A0A0U4JYL6</accession>
<organism evidence="1 2">
    <name type="scientific">Arthrobacter phage Jasmine</name>
    <dbReference type="NCBI Taxonomy" id="1772302"/>
    <lineage>
        <taxon>Viruses</taxon>
        <taxon>Duplodnaviria</taxon>
        <taxon>Heunggongvirae</taxon>
        <taxon>Uroviricota</taxon>
        <taxon>Caudoviricetes</taxon>
        <taxon>Jasminevirus</taxon>
        <taxon>Jasminevirus jasmine</taxon>
    </lineage>
</organism>
<gene>
    <name evidence="1" type="primary">10</name>
    <name evidence="1" type="ORF">JASMINE_10</name>
</gene>
<evidence type="ECO:0000313" key="1">
    <source>
        <dbReference type="EMBL" id="ALY09282.1"/>
    </source>
</evidence>
<name>A0A0U4JYL6_9CAUD</name>
<keyword evidence="2" id="KW-1185">Reference proteome</keyword>
<sequence>MEFKDGTEGQKLAYTGINARISSLRSALHLLPANEDKDRALMKLEEVVFHANCAVGSEKEESLQEA</sequence>
<dbReference type="OrthoDB" id="35974at10239"/>
<dbReference type="EMBL" id="KU160650">
    <property type="protein sequence ID" value="ALY09282.1"/>
    <property type="molecule type" value="Genomic_DNA"/>
</dbReference>